<dbReference type="OrthoDB" id="9764969at2"/>
<keyword evidence="3" id="KW-1185">Reference proteome</keyword>
<dbReference type="Gene3D" id="2.120.10.10">
    <property type="match status" value="1"/>
</dbReference>
<evidence type="ECO:0000313" key="3">
    <source>
        <dbReference type="Proteomes" id="UP000077628"/>
    </source>
</evidence>
<feature type="chain" id="PRO_5008068930" description="Dockerin domain-containing protein" evidence="1">
    <location>
        <begin position="26"/>
        <end position="551"/>
    </location>
</feature>
<evidence type="ECO:0008006" key="4">
    <source>
        <dbReference type="Google" id="ProtNLM"/>
    </source>
</evidence>
<dbReference type="InterPro" id="IPR036439">
    <property type="entry name" value="Dockerin_dom_sf"/>
</dbReference>
<dbReference type="GO" id="GO:0000272">
    <property type="term" value="P:polysaccharide catabolic process"/>
    <property type="evidence" value="ECO:0007669"/>
    <property type="project" value="InterPro"/>
</dbReference>
<organism evidence="2 3">
    <name type="scientific">Methylomonas koyamae</name>
    <dbReference type="NCBI Taxonomy" id="702114"/>
    <lineage>
        <taxon>Bacteria</taxon>
        <taxon>Pseudomonadati</taxon>
        <taxon>Pseudomonadota</taxon>
        <taxon>Gammaproteobacteria</taxon>
        <taxon>Methylococcales</taxon>
        <taxon>Methylococcaceae</taxon>
        <taxon>Methylomonas</taxon>
    </lineage>
</organism>
<gene>
    <name evidence="2" type="ORF">A1355_11935</name>
</gene>
<dbReference type="CDD" id="cd15482">
    <property type="entry name" value="Sialidase_non-viral"/>
    <property type="match status" value="1"/>
</dbReference>
<reference evidence="3" key="1">
    <citation type="submission" date="2016-03" db="EMBL/GenBank/DDBJ databases">
        <authorList>
            <person name="Heylen K."/>
            <person name="De Vos P."/>
            <person name="Vekeman B."/>
        </authorList>
    </citation>
    <scope>NUCLEOTIDE SEQUENCE [LARGE SCALE GENOMIC DNA]</scope>
    <source>
        <strain evidence="3">R-45383</strain>
    </source>
</reference>
<evidence type="ECO:0000313" key="2">
    <source>
        <dbReference type="EMBL" id="OAI14978.1"/>
    </source>
</evidence>
<name>A0A177NAC2_9GAMM</name>
<accession>A0A177NAC2</accession>
<dbReference type="STRING" id="702114.A1355_11935"/>
<proteinExistence type="predicted"/>
<dbReference type="SUPFAM" id="SSF63446">
    <property type="entry name" value="Type I dockerin domain"/>
    <property type="match status" value="1"/>
</dbReference>
<protein>
    <recommendedName>
        <fullName evidence="4">Dockerin domain-containing protein</fullName>
    </recommendedName>
</protein>
<sequence length="551" mass="59568">MTRVSAMAWLSSAAWIAAAGSNAVAANAPHRFGAYASIQINVDSDGNNIVGDAANEPALAINPLDPTNLVAAWRQFDSVASSFRQAGWAYSADGGASWHFSGAITPGEGRSNPTLDVDAFGHFYFQSLHFDPTYTFVQDIQVIKSLDGGRGWEAPVHAHGEGGDKAQLAVDRSGGPGDGHVYLNWRDCLDGKCFSRSLDRAASFEAPIELPENPTFGTMRVGGDGTLYMAGRLEYPYFDEENMDRNLHKHIFVKSTNAGDANQKPTFEVREIDMGGLAPLFLFRQNPNQYGPVGDVQMAVNSAIGARQGELYVLATVDPSGPDNLDVNFIRSSDGGETWSAPIRVNDDTPAANHWNWFGMMGVAPNGRIDAVWYDTRDSNSYRVSQLYYSYSWDGGSTWSKNQAVSQSFDTTIASPHGSLKIGDATTLVSRADGASVAYTATYNGEQDVYYLKVFPDCNANGLSDVADVAERRVGDTNTNHIPDVCETITVAGDLDGDRDVDQADVNFVIAKRNRRVATGDPADVDRNGAVNVLDARKLALSCTRPRCALE</sequence>
<evidence type="ECO:0000256" key="1">
    <source>
        <dbReference type="SAM" id="SignalP"/>
    </source>
</evidence>
<dbReference type="EMBL" id="LUUK01000196">
    <property type="protein sequence ID" value="OAI14978.1"/>
    <property type="molecule type" value="Genomic_DNA"/>
</dbReference>
<feature type="signal peptide" evidence="1">
    <location>
        <begin position="1"/>
        <end position="25"/>
    </location>
</feature>
<dbReference type="Proteomes" id="UP000077628">
    <property type="component" value="Unassembled WGS sequence"/>
</dbReference>
<dbReference type="InterPro" id="IPR036278">
    <property type="entry name" value="Sialidase_sf"/>
</dbReference>
<dbReference type="RefSeq" id="WP_064030871.1">
    <property type="nucleotide sequence ID" value="NZ_LUUK01000196.1"/>
</dbReference>
<dbReference type="SUPFAM" id="SSF50939">
    <property type="entry name" value="Sialidases"/>
    <property type="match status" value="1"/>
</dbReference>
<keyword evidence="1" id="KW-0732">Signal</keyword>
<comment type="caution">
    <text evidence="2">The sequence shown here is derived from an EMBL/GenBank/DDBJ whole genome shotgun (WGS) entry which is preliminary data.</text>
</comment>
<dbReference type="AlphaFoldDB" id="A0A177NAC2"/>